<dbReference type="Proteomes" id="UP001233999">
    <property type="component" value="Unassembled WGS sequence"/>
</dbReference>
<evidence type="ECO:0000313" key="2">
    <source>
        <dbReference type="Proteomes" id="UP001233999"/>
    </source>
</evidence>
<sequence>WCRNTAAKNYKIISKLTVNSTFKLLILSEIRHEVLYVKKGKNGGGNIKTWRKNPEYVKKFKRGFGVKMRPFEELS</sequence>
<comment type="caution">
    <text evidence="1">The sequence shown here is derived from an EMBL/GenBank/DDBJ whole genome shotgun (WGS) entry which is preliminary data.</text>
</comment>
<reference evidence="1" key="2">
    <citation type="submission" date="2023-05" db="EMBL/GenBank/DDBJ databases">
        <authorList>
            <person name="Fouks B."/>
        </authorList>
    </citation>
    <scope>NUCLEOTIDE SEQUENCE</scope>
    <source>
        <strain evidence="1">Stay&amp;Tobe</strain>
        <tissue evidence="1">Testes</tissue>
    </source>
</reference>
<keyword evidence="2" id="KW-1185">Reference proteome</keyword>
<gene>
    <name evidence="1" type="ORF">L9F63_005049</name>
</gene>
<dbReference type="EMBL" id="JASPKZ010008864">
    <property type="protein sequence ID" value="KAJ9578687.1"/>
    <property type="molecule type" value="Genomic_DNA"/>
</dbReference>
<accession>A0AAD7ZEH6</accession>
<feature type="non-terminal residue" evidence="1">
    <location>
        <position position="75"/>
    </location>
</feature>
<protein>
    <submittedName>
        <fullName evidence="1">Uncharacterized protein</fullName>
    </submittedName>
</protein>
<reference evidence="1" key="1">
    <citation type="journal article" date="2023" name="IScience">
        <title>Live-bearing cockroach genome reveals convergent evolutionary mechanisms linked to viviparity in insects and beyond.</title>
        <authorList>
            <person name="Fouks B."/>
            <person name="Harrison M.C."/>
            <person name="Mikhailova A.A."/>
            <person name="Marchal E."/>
            <person name="English S."/>
            <person name="Carruthers M."/>
            <person name="Jennings E.C."/>
            <person name="Chiamaka E.L."/>
            <person name="Frigard R.A."/>
            <person name="Pippel M."/>
            <person name="Attardo G.M."/>
            <person name="Benoit J.B."/>
            <person name="Bornberg-Bauer E."/>
            <person name="Tobe S.S."/>
        </authorList>
    </citation>
    <scope>NUCLEOTIDE SEQUENCE</scope>
    <source>
        <strain evidence="1">Stay&amp;Tobe</strain>
    </source>
</reference>
<evidence type="ECO:0000313" key="1">
    <source>
        <dbReference type="EMBL" id="KAJ9578687.1"/>
    </source>
</evidence>
<feature type="non-terminal residue" evidence="1">
    <location>
        <position position="1"/>
    </location>
</feature>
<name>A0AAD7ZEH6_DIPPU</name>
<proteinExistence type="predicted"/>
<dbReference type="AlphaFoldDB" id="A0AAD7ZEH6"/>
<organism evidence="1 2">
    <name type="scientific">Diploptera punctata</name>
    <name type="common">Pacific beetle cockroach</name>
    <dbReference type="NCBI Taxonomy" id="6984"/>
    <lineage>
        <taxon>Eukaryota</taxon>
        <taxon>Metazoa</taxon>
        <taxon>Ecdysozoa</taxon>
        <taxon>Arthropoda</taxon>
        <taxon>Hexapoda</taxon>
        <taxon>Insecta</taxon>
        <taxon>Pterygota</taxon>
        <taxon>Neoptera</taxon>
        <taxon>Polyneoptera</taxon>
        <taxon>Dictyoptera</taxon>
        <taxon>Blattodea</taxon>
        <taxon>Blaberoidea</taxon>
        <taxon>Blaberidae</taxon>
        <taxon>Diplopterinae</taxon>
        <taxon>Diploptera</taxon>
    </lineage>
</organism>